<dbReference type="InterPro" id="IPR022194">
    <property type="entry name" value="DUF3719"/>
</dbReference>
<dbReference type="VEuPathDB" id="FungiDB:AMAG_13776"/>
<dbReference type="Proteomes" id="UP000054350">
    <property type="component" value="Unassembled WGS sequence"/>
</dbReference>
<gene>
    <name evidence="2" type="ORF">AMAG_13776</name>
</gene>
<evidence type="ECO:0000313" key="3">
    <source>
        <dbReference type="Proteomes" id="UP000054350"/>
    </source>
</evidence>
<dbReference type="AlphaFoldDB" id="A0A0L0T3W7"/>
<organism evidence="2 3">
    <name type="scientific">Allomyces macrogynus (strain ATCC 38327)</name>
    <name type="common">Allomyces javanicus var. macrogynus</name>
    <dbReference type="NCBI Taxonomy" id="578462"/>
    <lineage>
        <taxon>Eukaryota</taxon>
        <taxon>Fungi</taxon>
        <taxon>Fungi incertae sedis</taxon>
        <taxon>Blastocladiomycota</taxon>
        <taxon>Blastocladiomycetes</taxon>
        <taxon>Blastocladiales</taxon>
        <taxon>Blastocladiaceae</taxon>
        <taxon>Allomyces</taxon>
    </lineage>
</organism>
<protein>
    <recommendedName>
        <fullName evidence="1">DUF3719 domain-containing protein</fullName>
    </recommendedName>
</protein>
<keyword evidence="3" id="KW-1185">Reference proteome</keyword>
<accession>A0A0L0T3W7</accession>
<dbReference type="Pfam" id="PF12516">
    <property type="entry name" value="DUF3719"/>
    <property type="match status" value="1"/>
</dbReference>
<sequence>MPPLTDPFSADSATTDGFHFDYDHDRKEQLAAALLHVEEWLNDGWYSYEEAEHRMTLPSSPTEHNLVEIAALDPQLIGSTDLVAEAARWKQRFPHFRVRGTAITRPPDTVPPDPLAVAIVAPEGDPVGPTHDTQGWAVPSSMLDWPAVAPALDWFLGPTQDANDRCTNLGS</sequence>
<name>A0A0L0T3W7_ALLM3</name>
<evidence type="ECO:0000313" key="2">
    <source>
        <dbReference type="EMBL" id="KNE69416.1"/>
    </source>
</evidence>
<dbReference type="EMBL" id="GG745360">
    <property type="protein sequence ID" value="KNE69416.1"/>
    <property type="molecule type" value="Genomic_DNA"/>
</dbReference>
<evidence type="ECO:0000259" key="1">
    <source>
        <dbReference type="Pfam" id="PF12516"/>
    </source>
</evidence>
<feature type="domain" description="DUF3719" evidence="1">
    <location>
        <begin position="80"/>
        <end position="108"/>
    </location>
</feature>
<reference evidence="3" key="2">
    <citation type="submission" date="2009-11" db="EMBL/GenBank/DDBJ databases">
        <title>The Genome Sequence of Allomyces macrogynus strain ATCC 38327.</title>
        <authorList>
            <consortium name="The Broad Institute Genome Sequencing Platform"/>
            <person name="Russ C."/>
            <person name="Cuomo C."/>
            <person name="Shea T."/>
            <person name="Young S.K."/>
            <person name="Zeng Q."/>
            <person name="Koehrsen M."/>
            <person name="Haas B."/>
            <person name="Borodovsky M."/>
            <person name="Guigo R."/>
            <person name="Alvarado L."/>
            <person name="Berlin A."/>
            <person name="Borenstein D."/>
            <person name="Chen Z."/>
            <person name="Engels R."/>
            <person name="Freedman E."/>
            <person name="Gellesch M."/>
            <person name="Goldberg J."/>
            <person name="Griggs A."/>
            <person name="Gujja S."/>
            <person name="Heiman D."/>
            <person name="Hepburn T."/>
            <person name="Howarth C."/>
            <person name="Jen D."/>
            <person name="Larson L."/>
            <person name="Lewis B."/>
            <person name="Mehta T."/>
            <person name="Park D."/>
            <person name="Pearson M."/>
            <person name="Roberts A."/>
            <person name="Saif S."/>
            <person name="Shenoy N."/>
            <person name="Sisk P."/>
            <person name="Stolte C."/>
            <person name="Sykes S."/>
            <person name="Walk T."/>
            <person name="White J."/>
            <person name="Yandava C."/>
            <person name="Burger G."/>
            <person name="Gray M.W."/>
            <person name="Holland P.W.H."/>
            <person name="King N."/>
            <person name="Lang F.B.F."/>
            <person name="Roger A.J."/>
            <person name="Ruiz-Trillo I."/>
            <person name="Lander E."/>
            <person name="Nusbaum C."/>
        </authorList>
    </citation>
    <scope>NUCLEOTIDE SEQUENCE [LARGE SCALE GENOMIC DNA]</scope>
    <source>
        <strain evidence="3">ATCC 38327</strain>
    </source>
</reference>
<proteinExistence type="predicted"/>
<reference evidence="2 3" key="1">
    <citation type="submission" date="2009-11" db="EMBL/GenBank/DDBJ databases">
        <title>Annotation of Allomyces macrogynus ATCC 38327.</title>
        <authorList>
            <consortium name="The Broad Institute Genome Sequencing Platform"/>
            <person name="Russ C."/>
            <person name="Cuomo C."/>
            <person name="Burger G."/>
            <person name="Gray M.W."/>
            <person name="Holland P.W.H."/>
            <person name="King N."/>
            <person name="Lang F.B.F."/>
            <person name="Roger A.J."/>
            <person name="Ruiz-Trillo I."/>
            <person name="Young S.K."/>
            <person name="Zeng Q."/>
            <person name="Gargeya S."/>
            <person name="Fitzgerald M."/>
            <person name="Haas B."/>
            <person name="Abouelleil A."/>
            <person name="Alvarado L."/>
            <person name="Arachchi H.M."/>
            <person name="Berlin A."/>
            <person name="Chapman S.B."/>
            <person name="Gearin G."/>
            <person name="Goldberg J."/>
            <person name="Griggs A."/>
            <person name="Gujja S."/>
            <person name="Hansen M."/>
            <person name="Heiman D."/>
            <person name="Howarth C."/>
            <person name="Larimer J."/>
            <person name="Lui A."/>
            <person name="MacDonald P.J.P."/>
            <person name="McCowen C."/>
            <person name="Montmayeur A."/>
            <person name="Murphy C."/>
            <person name="Neiman D."/>
            <person name="Pearson M."/>
            <person name="Priest M."/>
            <person name="Roberts A."/>
            <person name="Saif S."/>
            <person name="Shea T."/>
            <person name="Sisk P."/>
            <person name="Stolte C."/>
            <person name="Sykes S."/>
            <person name="Wortman J."/>
            <person name="Nusbaum C."/>
            <person name="Birren B."/>
        </authorList>
    </citation>
    <scope>NUCLEOTIDE SEQUENCE [LARGE SCALE GENOMIC DNA]</scope>
    <source>
        <strain evidence="2 3">ATCC 38327</strain>
    </source>
</reference>